<dbReference type="InterPro" id="IPR036396">
    <property type="entry name" value="Cyt_P450_sf"/>
</dbReference>
<dbReference type="PANTHER" id="PTHR47582:SF1">
    <property type="entry name" value="P450, PUTATIVE (EUROFUNG)-RELATED"/>
    <property type="match status" value="1"/>
</dbReference>
<gene>
    <name evidence="7" type="ORF">DM02DRAFT_671002</name>
</gene>
<keyword evidence="8" id="KW-1185">Reference proteome</keyword>
<dbReference type="PRINTS" id="PR00465">
    <property type="entry name" value="EP450IV"/>
</dbReference>
<dbReference type="Gene3D" id="1.10.630.10">
    <property type="entry name" value="Cytochrome P450"/>
    <property type="match status" value="1"/>
</dbReference>
<comment type="similarity">
    <text evidence="2 6">Belongs to the cytochrome P450 family.</text>
</comment>
<dbReference type="InterPro" id="IPR002403">
    <property type="entry name" value="Cyt_P450_E_grp-IV"/>
</dbReference>
<dbReference type="InterPro" id="IPR017972">
    <property type="entry name" value="Cyt_P450_CS"/>
</dbReference>
<organism evidence="7 8">
    <name type="scientific">Periconia macrospinosa</name>
    <dbReference type="NCBI Taxonomy" id="97972"/>
    <lineage>
        <taxon>Eukaryota</taxon>
        <taxon>Fungi</taxon>
        <taxon>Dikarya</taxon>
        <taxon>Ascomycota</taxon>
        <taxon>Pezizomycotina</taxon>
        <taxon>Dothideomycetes</taxon>
        <taxon>Pleosporomycetidae</taxon>
        <taxon>Pleosporales</taxon>
        <taxon>Massarineae</taxon>
        <taxon>Periconiaceae</taxon>
        <taxon>Periconia</taxon>
    </lineage>
</organism>
<evidence type="ECO:0000256" key="1">
    <source>
        <dbReference type="ARBA" id="ARBA00001971"/>
    </source>
</evidence>
<dbReference type="InterPro" id="IPR053007">
    <property type="entry name" value="CYP450_monoxygenase_sec-met"/>
</dbReference>
<dbReference type="Pfam" id="PF00067">
    <property type="entry name" value="p450"/>
    <property type="match status" value="1"/>
</dbReference>
<dbReference type="PROSITE" id="PS00086">
    <property type="entry name" value="CYTOCHROME_P450"/>
    <property type="match status" value="1"/>
</dbReference>
<dbReference type="PANTHER" id="PTHR47582">
    <property type="entry name" value="P450, PUTATIVE (EUROFUNG)-RELATED"/>
    <property type="match status" value="1"/>
</dbReference>
<dbReference type="OrthoDB" id="1470350at2759"/>
<protein>
    <submittedName>
        <fullName evidence="7">Cytochrome P450</fullName>
    </submittedName>
</protein>
<accession>A0A2V1DU74</accession>
<evidence type="ECO:0000256" key="3">
    <source>
        <dbReference type="ARBA" id="ARBA00022723"/>
    </source>
</evidence>
<dbReference type="InterPro" id="IPR001128">
    <property type="entry name" value="Cyt_P450"/>
</dbReference>
<evidence type="ECO:0000256" key="5">
    <source>
        <dbReference type="PIRSR" id="PIRSR602403-1"/>
    </source>
</evidence>
<evidence type="ECO:0000313" key="8">
    <source>
        <dbReference type="Proteomes" id="UP000244855"/>
    </source>
</evidence>
<keyword evidence="6" id="KW-0560">Oxidoreductase</keyword>
<dbReference type="GO" id="GO:0016705">
    <property type="term" value="F:oxidoreductase activity, acting on paired donors, with incorporation or reduction of molecular oxygen"/>
    <property type="evidence" value="ECO:0007669"/>
    <property type="project" value="InterPro"/>
</dbReference>
<dbReference type="AlphaFoldDB" id="A0A2V1DU74"/>
<evidence type="ECO:0000256" key="2">
    <source>
        <dbReference type="ARBA" id="ARBA00010617"/>
    </source>
</evidence>
<dbReference type="STRING" id="97972.A0A2V1DU74"/>
<keyword evidence="6" id="KW-0503">Monooxygenase</keyword>
<dbReference type="SUPFAM" id="SSF48264">
    <property type="entry name" value="Cytochrome P450"/>
    <property type="match status" value="1"/>
</dbReference>
<dbReference type="GO" id="GO:0020037">
    <property type="term" value="F:heme binding"/>
    <property type="evidence" value="ECO:0007669"/>
    <property type="project" value="InterPro"/>
</dbReference>
<dbReference type="Proteomes" id="UP000244855">
    <property type="component" value="Unassembled WGS sequence"/>
</dbReference>
<keyword evidence="4 5" id="KW-0408">Iron</keyword>
<dbReference type="GO" id="GO:0004497">
    <property type="term" value="F:monooxygenase activity"/>
    <property type="evidence" value="ECO:0007669"/>
    <property type="project" value="UniProtKB-KW"/>
</dbReference>
<evidence type="ECO:0000256" key="6">
    <source>
        <dbReference type="RuleBase" id="RU000461"/>
    </source>
</evidence>
<comment type="cofactor">
    <cofactor evidence="1 5">
        <name>heme</name>
        <dbReference type="ChEBI" id="CHEBI:30413"/>
    </cofactor>
</comment>
<proteinExistence type="inferred from homology"/>
<evidence type="ECO:0000313" key="7">
    <source>
        <dbReference type="EMBL" id="PVI01873.1"/>
    </source>
</evidence>
<evidence type="ECO:0000256" key="4">
    <source>
        <dbReference type="ARBA" id="ARBA00023004"/>
    </source>
</evidence>
<feature type="binding site" description="axial binding residue" evidence="5">
    <location>
        <position position="188"/>
    </location>
    <ligand>
        <name>heme</name>
        <dbReference type="ChEBI" id="CHEBI:30413"/>
    </ligand>
    <ligandPart>
        <name>Fe</name>
        <dbReference type="ChEBI" id="CHEBI:18248"/>
    </ligandPart>
</feature>
<reference evidence="7 8" key="1">
    <citation type="journal article" date="2018" name="Sci. Rep.">
        <title>Comparative genomics provides insights into the lifestyle and reveals functional heterogeneity of dark septate endophytic fungi.</title>
        <authorList>
            <person name="Knapp D.G."/>
            <person name="Nemeth J.B."/>
            <person name="Barry K."/>
            <person name="Hainaut M."/>
            <person name="Henrissat B."/>
            <person name="Johnson J."/>
            <person name="Kuo A."/>
            <person name="Lim J.H.P."/>
            <person name="Lipzen A."/>
            <person name="Nolan M."/>
            <person name="Ohm R.A."/>
            <person name="Tamas L."/>
            <person name="Grigoriev I.V."/>
            <person name="Spatafora J.W."/>
            <person name="Nagy L.G."/>
            <person name="Kovacs G.M."/>
        </authorList>
    </citation>
    <scope>NUCLEOTIDE SEQUENCE [LARGE SCALE GENOMIC DNA]</scope>
    <source>
        <strain evidence="7 8">DSE2036</strain>
    </source>
</reference>
<dbReference type="EMBL" id="KZ805351">
    <property type="protein sequence ID" value="PVI01873.1"/>
    <property type="molecule type" value="Genomic_DNA"/>
</dbReference>
<name>A0A2V1DU74_9PLEO</name>
<dbReference type="GO" id="GO:0005506">
    <property type="term" value="F:iron ion binding"/>
    <property type="evidence" value="ECO:0007669"/>
    <property type="project" value="InterPro"/>
</dbReference>
<keyword evidence="5 6" id="KW-0349">Heme</keyword>
<sequence length="255" mass="29024">MQAAFERYFSMPVDKRSDAAWMIRTLENDMRRLDLSLPDMSLFYFQLYWSICGNIKKGPFWMFCYMLFNPPLLSLIRQEAAPAISSERIDVNHLLNSCPRLNALWDETLRKTAFAASVRFVTEDVTLPNSSIILRKGNRIMMPQRQLHYNPQVFGENVAAFDAERFLRDPNIKSKGCYRPFGGGVTLCPGRHLAKVTTFTFIAIMVGKYNIKLEGGEEQQFPVPTEGNPSIGLVDVMPGTDVKVVLEKITGKEKN</sequence>
<keyword evidence="3 5" id="KW-0479">Metal-binding</keyword>